<dbReference type="CDD" id="cd03014">
    <property type="entry name" value="PRX_Atyp2cys"/>
    <property type="match status" value="1"/>
</dbReference>
<organism evidence="8 9">
    <name type="scientific">Criibacterium bergeronii</name>
    <dbReference type="NCBI Taxonomy" id="1871336"/>
    <lineage>
        <taxon>Bacteria</taxon>
        <taxon>Bacillati</taxon>
        <taxon>Bacillota</taxon>
        <taxon>Clostridia</taxon>
        <taxon>Peptostreptococcales</taxon>
        <taxon>Filifactoraceae</taxon>
        <taxon>Criibacterium</taxon>
    </lineage>
</organism>
<comment type="similarity">
    <text evidence="6">Belongs to the peroxiredoxin family. Tpx subfamily.</text>
</comment>
<comment type="caution">
    <text evidence="8">The sequence shown here is derived from an EMBL/GenBank/DDBJ whole genome shotgun (WGS) entry which is preliminary data.</text>
</comment>
<evidence type="ECO:0000256" key="6">
    <source>
        <dbReference type="HAMAP-Rule" id="MF_00269"/>
    </source>
</evidence>
<comment type="function">
    <text evidence="6">Thiol-specific peroxidase that catalyzes the reduction of hydrogen peroxide and organic hydroperoxides to water and alcohols, respectively. Plays a role in cell protection against oxidative stress by detoxifying peroxides.</text>
</comment>
<dbReference type="SUPFAM" id="SSF52833">
    <property type="entry name" value="Thioredoxin-like"/>
    <property type="match status" value="1"/>
</dbReference>
<reference evidence="8 9" key="1">
    <citation type="submission" date="2019-07" db="EMBL/GenBank/DDBJ databases">
        <title>Criibacterium bergeronii gen. nov., sp. nov. isolated from human clinical samples.</title>
        <authorList>
            <person name="Maheux A.F."/>
            <person name="Boudreau D.K."/>
            <person name="Berube E."/>
            <person name="Brodeur S."/>
            <person name="Bernard K.A."/>
            <person name="Abed J.Y."/>
            <person name="Ducrey E."/>
            <person name="Guay E.F."/>
            <person name="Raymond F."/>
            <person name="Corbeil J."/>
            <person name="Domingo M.-C."/>
            <person name="Roy P.H."/>
            <person name="Boissinot M."/>
            <person name="Tocheva E.I."/>
            <person name="Omar R.F."/>
        </authorList>
    </citation>
    <scope>NUCLEOTIDE SEQUENCE [LARGE SCALE GENOMIC DNA]</scope>
    <source>
        <strain evidence="8 9">CCRI-24246</strain>
    </source>
</reference>
<dbReference type="OrthoDB" id="9781543at2"/>
<dbReference type="PANTHER" id="PTHR43110:SF1">
    <property type="entry name" value="THIOL PEROXIDASE"/>
    <property type="match status" value="1"/>
</dbReference>
<accession>A0A552VCL5</accession>
<dbReference type="InterPro" id="IPR036249">
    <property type="entry name" value="Thioredoxin-like_sf"/>
</dbReference>
<dbReference type="EMBL" id="VJXW01000002">
    <property type="protein sequence ID" value="TRW28211.1"/>
    <property type="molecule type" value="Genomic_DNA"/>
</dbReference>
<comment type="subunit">
    <text evidence="6">Homodimer.</text>
</comment>
<keyword evidence="1 6" id="KW-0575">Peroxidase</keyword>
<name>A0A552VCL5_9FIRM</name>
<comment type="catalytic activity">
    <reaction evidence="6">
        <text>a hydroperoxide + [thioredoxin]-dithiol = an alcohol + [thioredoxin]-disulfide + H2O</text>
        <dbReference type="Rhea" id="RHEA:62620"/>
        <dbReference type="Rhea" id="RHEA-COMP:10698"/>
        <dbReference type="Rhea" id="RHEA-COMP:10700"/>
        <dbReference type="ChEBI" id="CHEBI:15377"/>
        <dbReference type="ChEBI" id="CHEBI:29950"/>
        <dbReference type="ChEBI" id="CHEBI:30879"/>
        <dbReference type="ChEBI" id="CHEBI:35924"/>
        <dbReference type="ChEBI" id="CHEBI:50058"/>
        <dbReference type="EC" id="1.11.1.24"/>
    </reaction>
</comment>
<feature type="active site" description="Cysteine sulfenic acid (-SOH) intermediate" evidence="6">
    <location>
        <position position="64"/>
    </location>
</feature>
<dbReference type="Gene3D" id="3.40.30.10">
    <property type="entry name" value="Glutaredoxin"/>
    <property type="match status" value="1"/>
</dbReference>
<dbReference type="HAMAP" id="MF_00269">
    <property type="entry name" value="Tpx"/>
    <property type="match status" value="1"/>
</dbReference>
<dbReference type="Pfam" id="PF08534">
    <property type="entry name" value="Redoxin"/>
    <property type="match status" value="1"/>
</dbReference>
<proteinExistence type="inferred from homology"/>
<evidence type="ECO:0000256" key="1">
    <source>
        <dbReference type="ARBA" id="ARBA00022559"/>
    </source>
</evidence>
<evidence type="ECO:0000313" key="9">
    <source>
        <dbReference type="Proteomes" id="UP000319424"/>
    </source>
</evidence>
<keyword evidence="5 6" id="KW-0676">Redox-active center</keyword>
<dbReference type="NCBIfam" id="NF001808">
    <property type="entry name" value="PRK00522.1"/>
    <property type="match status" value="1"/>
</dbReference>
<evidence type="ECO:0000259" key="7">
    <source>
        <dbReference type="PROSITE" id="PS51352"/>
    </source>
</evidence>
<gene>
    <name evidence="6" type="primary">tpx</name>
    <name evidence="8" type="ORF">FL857_01720</name>
</gene>
<feature type="domain" description="Thioredoxin" evidence="7">
    <location>
        <begin position="22"/>
        <end position="171"/>
    </location>
</feature>
<dbReference type="PROSITE" id="PS51352">
    <property type="entry name" value="THIOREDOXIN_2"/>
    <property type="match status" value="1"/>
</dbReference>
<dbReference type="InterPro" id="IPR050455">
    <property type="entry name" value="Tpx_Peroxidase_subfamily"/>
</dbReference>
<dbReference type="PANTHER" id="PTHR43110">
    <property type="entry name" value="THIOL PEROXIDASE"/>
    <property type="match status" value="1"/>
</dbReference>
<feature type="disulfide bond" description="Redox-active" evidence="6">
    <location>
        <begin position="64"/>
        <end position="98"/>
    </location>
</feature>
<protein>
    <recommendedName>
        <fullName evidence="6">Thiol peroxidase</fullName>
        <shortName evidence="6">Tpx</shortName>
        <ecNumber evidence="6">1.11.1.24</ecNumber>
    </recommendedName>
    <alternativeName>
        <fullName evidence="6">Peroxiredoxin tpx</fullName>
        <shortName evidence="6">Prx</shortName>
    </alternativeName>
    <alternativeName>
        <fullName evidence="6">Thioredoxin peroxidase</fullName>
    </alternativeName>
    <alternativeName>
        <fullName evidence="6">Thioredoxin-dependent peroxiredoxin</fullName>
    </alternativeName>
</protein>
<dbReference type="EC" id="1.11.1.24" evidence="6"/>
<evidence type="ECO:0000313" key="8">
    <source>
        <dbReference type="EMBL" id="TRW28211.1"/>
    </source>
</evidence>
<dbReference type="InterPro" id="IPR013766">
    <property type="entry name" value="Thioredoxin_domain"/>
</dbReference>
<evidence type="ECO:0000256" key="4">
    <source>
        <dbReference type="ARBA" id="ARBA00023157"/>
    </source>
</evidence>
<dbReference type="InterPro" id="IPR018219">
    <property type="entry name" value="Tpx_CS"/>
</dbReference>
<dbReference type="InterPro" id="IPR002065">
    <property type="entry name" value="TPX"/>
</dbReference>
<dbReference type="Proteomes" id="UP000319424">
    <property type="component" value="Unassembled WGS sequence"/>
</dbReference>
<dbReference type="GO" id="GO:0008379">
    <property type="term" value="F:thioredoxin peroxidase activity"/>
    <property type="evidence" value="ECO:0007669"/>
    <property type="project" value="UniProtKB-UniRule"/>
</dbReference>
<keyword evidence="4 6" id="KW-1015">Disulfide bond</keyword>
<dbReference type="InterPro" id="IPR013740">
    <property type="entry name" value="Redoxin"/>
</dbReference>
<keyword evidence="2 6" id="KW-0049">Antioxidant</keyword>
<dbReference type="AlphaFoldDB" id="A0A552VCL5"/>
<sequence>MNERKNVVAFASNPVTLIGDETKVGEKAPEFTLVKQDLSEFKLSEASGKIRLISIVPSLDTSVCSLQTRKFNEDASKIKDVQIITISMDLPFAQGRFCGANGIENILVASDYKDRAFGEKYGFIMKENMLLARGIVIIDKNDKIRYVEYVPEVTNEVNFEKALEVAKELENE</sequence>
<evidence type="ECO:0000256" key="3">
    <source>
        <dbReference type="ARBA" id="ARBA00023002"/>
    </source>
</evidence>
<evidence type="ECO:0000256" key="5">
    <source>
        <dbReference type="ARBA" id="ARBA00023284"/>
    </source>
</evidence>
<keyword evidence="3 6" id="KW-0560">Oxidoreductase</keyword>
<evidence type="ECO:0000256" key="2">
    <source>
        <dbReference type="ARBA" id="ARBA00022862"/>
    </source>
</evidence>
<comment type="miscellaneous">
    <text evidence="6">The active site is a conserved redox-active cysteine residue, the peroxidatic cysteine (C(P)), which makes the nucleophilic attack on the peroxide substrate. The peroxide oxidizes the C(P)-SH to cysteine sulfenic acid (C(P)-SOH), which then reacts with another cysteine residue, the resolving cysteine (C(R)), to form a disulfide bridge. The disulfide is subsequently reduced by an appropriate electron donor to complete the catalytic cycle. In this atypical 2-Cys peroxiredoxin, C(R) is present in the same subunit to form an intramolecular disulfide. The disulfide is subsequently reduced by thioredoxin.</text>
</comment>
<dbReference type="RefSeq" id="WP_144015500.1">
    <property type="nucleotide sequence ID" value="NZ_VJXW01000002.1"/>
</dbReference>
<dbReference type="PROSITE" id="PS01265">
    <property type="entry name" value="TPX"/>
    <property type="match status" value="1"/>
</dbReference>